<evidence type="ECO:0000313" key="2">
    <source>
        <dbReference type="EMBL" id="MCP9766180.1"/>
    </source>
</evidence>
<feature type="transmembrane region" description="Helical" evidence="1">
    <location>
        <begin position="227"/>
        <end position="250"/>
    </location>
</feature>
<keyword evidence="1" id="KW-0472">Membrane</keyword>
<feature type="transmembrane region" description="Helical" evidence="1">
    <location>
        <begin position="176"/>
        <end position="192"/>
    </location>
</feature>
<sequence length="356" mass="40247">MKSPFVYILPLAILSLILGIWGGWVRMGWAIQIPSAIPISQHGIFMVGGFLGTLVSLERVATLHKTILLGIPLMFGLSIPFFLFDLPNISYLLLISGSIGYLGVCVYNYKKYKSEGDLLLLAGATFQILGHFALSKTNSYPIAFAAWMLFLLFTIVGERLELTRFLPKGKFQKIELYFWLFLVMFTSALYHFGTAKILSLSLFGLSQWLIRNDIALLNIKKQNSYKFLGFSLLTAFAWLAITGIIGFLSGPFLYDALLHAFFIGFVLNMILAHAPIIFPALLKINHKPFHPTYYLWLFILNLSLGLRIIGDFQENSDWRLFGGIFNGIAFIAYLLNVAFLILKKQLYAKNDQIRSI</sequence>
<comment type="caution">
    <text evidence="2">The sequence shown here is derived from an EMBL/GenBank/DDBJ whole genome shotgun (WGS) entry which is preliminary data.</text>
</comment>
<evidence type="ECO:0000313" key="3">
    <source>
        <dbReference type="Proteomes" id="UP001204144"/>
    </source>
</evidence>
<feature type="transmembrane region" description="Helical" evidence="1">
    <location>
        <begin position="67"/>
        <end position="83"/>
    </location>
</feature>
<organism evidence="2 3">
    <name type="scientific">Lacihabitans soyangensis</name>
    <dbReference type="NCBI Taxonomy" id="869394"/>
    <lineage>
        <taxon>Bacteria</taxon>
        <taxon>Pseudomonadati</taxon>
        <taxon>Bacteroidota</taxon>
        <taxon>Cytophagia</taxon>
        <taxon>Cytophagales</taxon>
        <taxon>Leadbetterellaceae</taxon>
        <taxon>Lacihabitans</taxon>
    </lineage>
</organism>
<reference evidence="2 3" key="1">
    <citation type="submission" date="2018-11" db="EMBL/GenBank/DDBJ databases">
        <title>Novel bacteria species description.</title>
        <authorList>
            <person name="Han J.-H."/>
        </authorList>
    </citation>
    <scope>NUCLEOTIDE SEQUENCE [LARGE SCALE GENOMIC DNA]</scope>
    <source>
        <strain evidence="2 3">KCTC23259</strain>
    </source>
</reference>
<evidence type="ECO:0000256" key="1">
    <source>
        <dbReference type="SAM" id="Phobius"/>
    </source>
</evidence>
<dbReference type="AlphaFoldDB" id="A0AAE3KXZ6"/>
<gene>
    <name evidence="2" type="ORF">EGI31_24850</name>
</gene>
<feature type="transmembrane region" description="Helical" evidence="1">
    <location>
        <begin position="36"/>
        <end position="55"/>
    </location>
</feature>
<name>A0AAE3KXZ6_9BACT</name>
<keyword evidence="1" id="KW-1133">Transmembrane helix</keyword>
<accession>A0AAE3KXZ6</accession>
<dbReference type="RefSeq" id="WP_255039887.1">
    <property type="nucleotide sequence ID" value="NZ_RJUF01000195.1"/>
</dbReference>
<proteinExistence type="predicted"/>
<protein>
    <recommendedName>
        <fullName evidence="4">NnrS family protein</fullName>
    </recommendedName>
</protein>
<feature type="transmembrane region" description="Helical" evidence="1">
    <location>
        <begin position="321"/>
        <end position="342"/>
    </location>
</feature>
<feature type="transmembrane region" description="Helical" evidence="1">
    <location>
        <begin position="5"/>
        <end position="24"/>
    </location>
</feature>
<feature type="transmembrane region" description="Helical" evidence="1">
    <location>
        <begin position="293"/>
        <end position="309"/>
    </location>
</feature>
<feature type="transmembrane region" description="Helical" evidence="1">
    <location>
        <begin position="89"/>
        <end position="109"/>
    </location>
</feature>
<keyword evidence="1" id="KW-0812">Transmembrane</keyword>
<evidence type="ECO:0008006" key="4">
    <source>
        <dbReference type="Google" id="ProtNLM"/>
    </source>
</evidence>
<feature type="transmembrane region" description="Helical" evidence="1">
    <location>
        <begin position="256"/>
        <end position="281"/>
    </location>
</feature>
<keyword evidence="3" id="KW-1185">Reference proteome</keyword>
<feature type="transmembrane region" description="Helical" evidence="1">
    <location>
        <begin position="140"/>
        <end position="156"/>
    </location>
</feature>
<dbReference type="Proteomes" id="UP001204144">
    <property type="component" value="Unassembled WGS sequence"/>
</dbReference>
<dbReference type="EMBL" id="RJUF01000195">
    <property type="protein sequence ID" value="MCP9766180.1"/>
    <property type="molecule type" value="Genomic_DNA"/>
</dbReference>